<name>A0A543PQR5_9MICO</name>
<reference evidence="2 3" key="1">
    <citation type="submission" date="2019-06" db="EMBL/GenBank/DDBJ databases">
        <title>Sequencing the genomes of 1000 actinobacteria strains.</title>
        <authorList>
            <person name="Klenk H.-P."/>
        </authorList>
    </citation>
    <scope>NUCLEOTIDE SEQUENCE [LARGE SCALE GENOMIC DNA]</scope>
    <source>
        <strain evidence="2 3">DSM 21776</strain>
    </source>
</reference>
<dbReference type="AlphaFoldDB" id="A0A543PQR5"/>
<evidence type="ECO:0000313" key="3">
    <source>
        <dbReference type="Proteomes" id="UP000320085"/>
    </source>
</evidence>
<dbReference type="Proteomes" id="UP000320085">
    <property type="component" value="Unassembled WGS sequence"/>
</dbReference>
<gene>
    <name evidence="2" type="ORF">FHX52_3140</name>
</gene>
<comment type="caution">
    <text evidence="2">The sequence shown here is derived from an EMBL/GenBank/DDBJ whole genome shotgun (WGS) entry which is preliminary data.</text>
</comment>
<protein>
    <submittedName>
        <fullName evidence="2">Uncharacterized protein</fullName>
    </submittedName>
</protein>
<feature type="region of interest" description="Disordered" evidence="1">
    <location>
        <begin position="1"/>
        <end position="42"/>
    </location>
</feature>
<accession>A0A543PQR5</accession>
<organism evidence="2 3">
    <name type="scientific">Humibacillus xanthopallidus</name>
    <dbReference type="NCBI Taxonomy" id="412689"/>
    <lineage>
        <taxon>Bacteria</taxon>
        <taxon>Bacillati</taxon>
        <taxon>Actinomycetota</taxon>
        <taxon>Actinomycetes</taxon>
        <taxon>Micrococcales</taxon>
        <taxon>Intrasporangiaceae</taxon>
        <taxon>Humibacillus</taxon>
    </lineage>
</organism>
<evidence type="ECO:0000313" key="2">
    <source>
        <dbReference type="EMBL" id="TQN46416.1"/>
    </source>
</evidence>
<proteinExistence type="predicted"/>
<sequence>MPTVNTRRRDRPDGGQTRPAPDRPPLLPPALGSEETSRLDGATLRGSQRLSLVRTISAVLWVSSDSGSGAYTLACEFDHAYGTPKTYAALVELETWAGGGGLLVISPATATGTATPRNLTITLMR</sequence>
<evidence type="ECO:0000256" key="1">
    <source>
        <dbReference type="SAM" id="MobiDB-lite"/>
    </source>
</evidence>
<dbReference type="EMBL" id="VFQF01000002">
    <property type="protein sequence ID" value="TQN46416.1"/>
    <property type="molecule type" value="Genomic_DNA"/>
</dbReference>